<dbReference type="GO" id="GO:0034727">
    <property type="term" value="P:piecemeal microautophagy of the nucleus"/>
    <property type="evidence" value="ECO:0007669"/>
    <property type="project" value="TreeGrafter"/>
</dbReference>
<dbReference type="AlphaFoldDB" id="A0A9P8RKW7"/>
<feature type="compositionally biased region" description="Low complexity" evidence="14">
    <location>
        <begin position="588"/>
        <end position="605"/>
    </location>
</feature>
<comment type="catalytic activity">
    <reaction evidence="12">
        <text>L-threonyl-[protein] + ATP = O-phospho-L-threonyl-[protein] + ADP + H(+)</text>
        <dbReference type="Rhea" id="RHEA:46608"/>
        <dbReference type="Rhea" id="RHEA-COMP:11060"/>
        <dbReference type="Rhea" id="RHEA-COMP:11605"/>
        <dbReference type="ChEBI" id="CHEBI:15378"/>
        <dbReference type="ChEBI" id="CHEBI:30013"/>
        <dbReference type="ChEBI" id="CHEBI:30616"/>
        <dbReference type="ChEBI" id="CHEBI:61977"/>
        <dbReference type="ChEBI" id="CHEBI:456216"/>
        <dbReference type="EC" id="2.7.11.1"/>
    </reaction>
</comment>
<dbReference type="GO" id="GO:0034045">
    <property type="term" value="C:phagophore assembly site membrane"/>
    <property type="evidence" value="ECO:0007669"/>
    <property type="project" value="UniProtKB-SubCell"/>
</dbReference>
<feature type="region of interest" description="Disordered" evidence="14">
    <location>
        <begin position="670"/>
        <end position="693"/>
    </location>
</feature>
<keyword evidence="8" id="KW-0067">ATP-binding</keyword>
<comment type="catalytic activity">
    <reaction evidence="13">
        <text>L-seryl-[protein] + ATP = O-phospho-L-seryl-[protein] + ADP + H(+)</text>
        <dbReference type="Rhea" id="RHEA:17989"/>
        <dbReference type="Rhea" id="RHEA-COMP:9863"/>
        <dbReference type="Rhea" id="RHEA-COMP:11604"/>
        <dbReference type="ChEBI" id="CHEBI:15378"/>
        <dbReference type="ChEBI" id="CHEBI:29999"/>
        <dbReference type="ChEBI" id="CHEBI:30616"/>
        <dbReference type="ChEBI" id="CHEBI:83421"/>
        <dbReference type="ChEBI" id="CHEBI:456216"/>
        <dbReference type="EC" id="2.7.11.1"/>
    </reaction>
</comment>
<feature type="region of interest" description="Disordered" evidence="14">
    <location>
        <begin position="469"/>
        <end position="636"/>
    </location>
</feature>
<evidence type="ECO:0000256" key="13">
    <source>
        <dbReference type="ARBA" id="ARBA00048679"/>
    </source>
</evidence>
<dbReference type="PANTHER" id="PTHR24348">
    <property type="entry name" value="SERINE/THREONINE-PROTEIN KINASE UNC-51-RELATED"/>
    <property type="match status" value="1"/>
</dbReference>
<keyword evidence="7 16" id="KW-0418">Kinase</keyword>
<dbReference type="EMBL" id="JAGPXC010000008">
    <property type="protein sequence ID" value="KAH6647716.1"/>
    <property type="molecule type" value="Genomic_DNA"/>
</dbReference>
<dbReference type="InterPro" id="IPR008271">
    <property type="entry name" value="Ser/Thr_kinase_AS"/>
</dbReference>
<evidence type="ECO:0000256" key="2">
    <source>
        <dbReference type="ARBA" id="ARBA00012513"/>
    </source>
</evidence>
<feature type="compositionally biased region" description="Polar residues" evidence="14">
    <location>
        <begin position="609"/>
        <end position="623"/>
    </location>
</feature>
<dbReference type="OrthoDB" id="248923at2759"/>
<dbReference type="InterPro" id="IPR045269">
    <property type="entry name" value="Atg1-like"/>
</dbReference>
<evidence type="ECO:0000256" key="7">
    <source>
        <dbReference type="ARBA" id="ARBA00022777"/>
    </source>
</evidence>
<dbReference type="GO" id="GO:0004674">
    <property type="term" value="F:protein serine/threonine kinase activity"/>
    <property type="evidence" value="ECO:0007669"/>
    <property type="project" value="UniProtKB-KW"/>
</dbReference>
<evidence type="ECO:0000256" key="1">
    <source>
        <dbReference type="ARBA" id="ARBA00004623"/>
    </source>
</evidence>
<dbReference type="PROSITE" id="PS00108">
    <property type="entry name" value="PROTEIN_KINASE_ST"/>
    <property type="match status" value="1"/>
</dbReference>
<dbReference type="GO" id="GO:0000422">
    <property type="term" value="P:autophagy of mitochondrion"/>
    <property type="evidence" value="ECO:0007669"/>
    <property type="project" value="TreeGrafter"/>
</dbReference>
<evidence type="ECO:0000256" key="9">
    <source>
        <dbReference type="ARBA" id="ARBA00022927"/>
    </source>
</evidence>
<keyword evidence="3" id="KW-0813">Transport</keyword>
<dbReference type="PROSITE" id="PS50011">
    <property type="entry name" value="PROTEIN_KINASE_DOM"/>
    <property type="match status" value="1"/>
</dbReference>
<evidence type="ECO:0000313" key="17">
    <source>
        <dbReference type="Proteomes" id="UP000758603"/>
    </source>
</evidence>
<dbReference type="InterPro" id="IPR000719">
    <property type="entry name" value="Prot_kinase_dom"/>
</dbReference>
<evidence type="ECO:0000256" key="12">
    <source>
        <dbReference type="ARBA" id="ARBA00047899"/>
    </source>
</evidence>
<keyword evidence="17" id="KW-1185">Reference proteome</keyword>
<evidence type="ECO:0000256" key="14">
    <source>
        <dbReference type="SAM" id="MobiDB-lite"/>
    </source>
</evidence>
<gene>
    <name evidence="16" type="ORF">BKA67DRAFT_539560</name>
</gene>
<dbReference type="Pfam" id="PF00069">
    <property type="entry name" value="Pkinase"/>
    <property type="match status" value="1"/>
</dbReference>
<sequence length="731" mass="80668">MADAASGWQTVLPSAHSRVERLDRAQLAVYERQALELWAKVDGDWSGCGKHTSDTTEAKKIHHKLKSTIVQTLGRGGQGEVEKLIYTHKSRSVVLARKRIKGVVDILREEANILERLCHDHIVRLIGTYGYHHRELYLLLWPAATRDLAGLLNDLDDLRHDGGDRTDILERLAELELYDTSAIDNPYAVKGFDSLHPSGCPLDYLRRSMGCLTGALKYCHDSGIRHLDLKPENILVSPGQVHLADFGISRDVQAQEHTMTYLEVGTKKWFAPERFSNSGGWSMKSGGDVYSLGLVFLNITTILYGAKQAKMMDILKQFDWKIKLEQLNAYLEDVRKLALVTQEFADESAHTFAPKHVVGLIRRMTSLDPGKRPDTAIVTEELSRLGGLEQIYHNTCCKASPRALTQLFDMNYAKVCGERDHLREDNERIRSHCVILKAAEETYHMRLQNQQEKHSRDWAVLTRHLEEAKQSNRDLEAQLQQSRRHRPGTQSHERSSISGGLTMQPPRQPHRSPRQGHSKPAVSTINAVSAPRNVSPAATHRPLPDMRKSTDSLSGYPLRSRTSGSRLPQPINPSTPIRSGTPSTPRDTNSTDSTMGSMSSSMFSHISRRTTSSGLSPNPSPSASKILPGPEACTAGQHGDSVAVALSQSKLPAPQLASQILVSDVVHDDASRYSDSVQDSASQADTEQSDLVGPFKAPSLPVAKSWAAIAGSKNGPANVIGAAVAGRKKRT</sequence>
<evidence type="ECO:0000256" key="3">
    <source>
        <dbReference type="ARBA" id="ARBA00022448"/>
    </source>
</evidence>
<dbReference type="GO" id="GO:0061709">
    <property type="term" value="P:reticulophagy"/>
    <property type="evidence" value="ECO:0007669"/>
    <property type="project" value="TreeGrafter"/>
</dbReference>
<dbReference type="Gene3D" id="1.10.510.10">
    <property type="entry name" value="Transferase(Phosphotransferase) domain 1"/>
    <property type="match status" value="2"/>
</dbReference>
<proteinExistence type="predicted"/>
<dbReference type="PANTHER" id="PTHR24348:SF22">
    <property type="entry name" value="NON-SPECIFIC SERINE_THREONINE PROTEIN KINASE"/>
    <property type="match status" value="1"/>
</dbReference>
<comment type="subcellular location">
    <subcellularLocation>
        <location evidence="1">Preautophagosomal structure membrane</location>
        <topology evidence="1">Peripheral membrane protein</topology>
    </subcellularLocation>
</comment>
<dbReference type="InterPro" id="IPR011009">
    <property type="entry name" value="Kinase-like_dom_sf"/>
</dbReference>
<dbReference type="GO" id="GO:0042594">
    <property type="term" value="P:response to starvation"/>
    <property type="evidence" value="ECO:0007669"/>
    <property type="project" value="TreeGrafter"/>
</dbReference>
<evidence type="ECO:0000256" key="11">
    <source>
        <dbReference type="ARBA" id="ARBA00030237"/>
    </source>
</evidence>
<name>A0A9P8RKW7_9PEZI</name>
<evidence type="ECO:0000256" key="5">
    <source>
        <dbReference type="ARBA" id="ARBA00022679"/>
    </source>
</evidence>
<dbReference type="EC" id="2.7.11.1" evidence="2"/>
<evidence type="ECO:0000313" key="16">
    <source>
        <dbReference type="EMBL" id="KAH6647716.1"/>
    </source>
</evidence>
<protein>
    <recommendedName>
        <fullName evidence="2">non-specific serine/threonine protein kinase</fullName>
        <ecNumber evidence="2">2.7.11.1</ecNumber>
    </recommendedName>
    <alternativeName>
        <fullName evidence="11">Autophagy-related protein 1</fullName>
    </alternativeName>
</protein>
<feature type="domain" description="Protein kinase" evidence="15">
    <location>
        <begin position="67"/>
        <end position="385"/>
    </location>
</feature>
<feature type="compositionally biased region" description="Basic residues" evidence="14">
    <location>
        <begin position="508"/>
        <end position="517"/>
    </location>
</feature>
<evidence type="ECO:0000256" key="6">
    <source>
        <dbReference type="ARBA" id="ARBA00022741"/>
    </source>
</evidence>
<dbReference type="GeneID" id="70129550"/>
<evidence type="ECO:0000256" key="4">
    <source>
        <dbReference type="ARBA" id="ARBA00022527"/>
    </source>
</evidence>
<dbReference type="SUPFAM" id="SSF56112">
    <property type="entry name" value="Protein kinase-like (PK-like)"/>
    <property type="match status" value="1"/>
</dbReference>
<feature type="compositionally biased region" description="Polar residues" evidence="14">
    <location>
        <begin position="560"/>
        <end position="587"/>
    </location>
</feature>
<accession>A0A9P8RKW7</accession>
<evidence type="ECO:0000256" key="8">
    <source>
        <dbReference type="ARBA" id="ARBA00022840"/>
    </source>
</evidence>
<feature type="compositionally biased region" description="Low complexity" evidence="14">
    <location>
        <begin position="674"/>
        <end position="685"/>
    </location>
</feature>
<dbReference type="GO" id="GO:0005829">
    <property type="term" value="C:cytosol"/>
    <property type="evidence" value="ECO:0007669"/>
    <property type="project" value="TreeGrafter"/>
</dbReference>
<keyword evidence="6" id="KW-0547">Nucleotide-binding</keyword>
<dbReference type="GO" id="GO:0005776">
    <property type="term" value="C:autophagosome"/>
    <property type="evidence" value="ECO:0007669"/>
    <property type="project" value="TreeGrafter"/>
</dbReference>
<dbReference type="Proteomes" id="UP000758603">
    <property type="component" value="Unassembled WGS sequence"/>
</dbReference>
<keyword evidence="4" id="KW-0723">Serine/threonine-protein kinase</keyword>
<dbReference type="GO" id="GO:0000045">
    <property type="term" value="P:autophagosome assembly"/>
    <property type="evidence" value="ECO:0007669"/>
    <property type="project" value="TreeGrafter"/>
</dbReference>
<dbReference type="GO" id="GO:0010506">
    <property type="term" value="P:regulation of autophagy"/>
    <property type="evidence" value="ECO:0007669"/>
    <property type="project" value="InterPro"/>
</dbReference>
<comment type="caution">
    <text evidence="16">The sequence shown here is derived from an EMBL/GenBank/DDBJ whole genome shotgun (WGS) entry which is preliminary data.</text>
</comment>
<evidence type="ECO:0000256" key="10">
    <source>
        <dbReference type="ARBA" id="ARBA00023006"/>
    </source>
</evidence>
<dbReference type="RefSeq" id="XP_045954228.1">
    <property type="nucleotide sequence ID" value="XM_046100658.1"/>
</dbReference>
<dbReference type="GO" id="GO:0005524">
    <property type="term" value="F:ATP binding"/>
    <property type="evidence" value="ECO:0007669"/>
    <property type="project" value="UniProtKB-KW"/>
</dbReference>
<dbReference type="SMART" id="SM00220">
    <property type="entry name" value="S_TKc"/>
    <property type="match status" value="1"/>
</dbReference>
<dbReference type="GO" id="GO:0015031">
    <property type="term" value="P:protein transport"/>
    <property type="evidence" value="ECO:0007669"/>
    <property type="project" value="UniProtKB-KW"/>
</dbReference>
<dbReference type="CDD" id="cd00180">
    <property type="entry name" value="PKc"/>
    <property type="match status" value="1"/>
</dbReference>
<organism evidence="16 17">
    <name type="scientific">Truncatella angustata</name>
    <dbReference type="NCBI Taxonomy" id="152316"/>
    <lineage>
        <taxon>Eukaryota</taxon>
        <taxon>Fungi</taxon>
        <taxon>Dikarya</taxon>
        <taxon>Ascomycota</taxon>
        <taxon>Pezizomycotina</taxon>
        <taxon>Sordariomycetes</taxon>
        <taxon>Xylariomycetidae</taxon>
        <taxon>Amphisphaeriales</taxon>
        <taxon>Sporocadaceae</taxon>
        <taxon>Truncatella</taxon>
    </lineage>
</organism>
<keyword evidence="9" id="KW-0653">Protein transport</keyword>
<evidence type="ECO:0000259" key="15">
    <source>
        <dbReference type="PROSITE" id="PS50011"/>
    </source>
</evidence>
<keyword evidence="10" id="KW-0072">Autophagy</keyword>
<keyword evidence="5" id="KW-0808">Transferase</keyword>
<reference evidence="16" key="1">
    <citation type="journal article" date="2021" name="Nat. Commun.">
        <title>Genetic determinants of endophytism in the Arabidopsis root mycobiome.</title>
        <authorList>
            <person name="Mesny F."/>
            <person name="Miyauchi S."/>
            <person name="Thiergart T."/>
            <person name="Pickel B."/>
            <person name="Atanasova L."/>
            <person name="Karlsson M."/>
            <person name="Huettel B."/>
            <person name="Barry K.W."/>
            <person name="Haridas S."/>
            <person name="Chen C."/>
            <person name="Bauer D."/>
            <person name="Andreopoulos W."/>
            <person name="Pangilinan J."/>
            <person name="LaButti K."/>
            <person name="Riley R."/>
            <person name="Lipzen A."/>
            <person name="Clum A."/>
            <person name="Drula E."/>
            <person name="Henrissat B."/>
            <person name="Kohler A."/>
            <person name="Grigoriev I.V."/>
            <person name="Martin F.M."/>
            <person name="Hacquard S."/>
        </authorList>
    </citation>
    <scope>NUCLEOTIDE SEQUENCE</scope>
    <source>
        <strain evidence="16">MPI-SDFR-AT-0073</strain>
    </source>
</reference>